<dbReference type="Gene3D" id="1.10.443.10">
    <property type="entry name" value="Intergrase catalytic core"/>
    <property type="match status" value="1"/>
</dbReference>
<reference evidence="5 6" key="1">
    <citation type="journal article" date="2014" name="ISME J.">
        <title>Adaptation of an abundant Roseobacter RCA organism to pelagic systems revealed by genomic and transcriptomic analyses.</title>
        <authorList>
            <person name="Voget S."/>
            <person name="Wemheuer B."/>
            <person name="Brinkhoff T."/>
            <person name="Vollmers J."/>
            <person name="Dietrich S."/>
            <person name="Giebel H.A."/>
            <person name="Beardsley C."/>
            <person name="Sardemann C."/>
            <person name="Bakenhus I."/>
            <person name="Billerbeck S."/>
            <person name="Daniel R."/>
            <person name="Simon M."/>
        </authorList>
    </citation>
    <scope>NUCLEOTIDE SEQUENCE [LARGE SCALE GENOMIC DNA]</scope>
    <source>
        <strain evidence="5 6">RCA23</strain>
    </source>
</reference>
<dbReference type="GO" id="GO:0015074">
    <property type="term" value="P:DNA integration"/>
    <property type="evidence" value="ECO:0007669"/>
    <property type="project" value="UniProtKB-KW"/>
</dbReference>
<dbReference type="GO" id="GO:0006310">
    <property type="term" value="P:DNA recombination"/>
    <property type="evidence" value="ECO:0007669"/>
    <property type="project" value="UniProtKB-KW"/>
</dbReference>
<dbReference type="InterPro" id="IPR013762">
    <property type="entry name" value="Integrase-like_cat_sf"/>
</dbReference>
<protein>
    <submittedName>
        <fullName evidence="5">Integrase</fullName>
    </submittedName>
</protein>
<evidence type="ECO:0000313" key="6">
    <source>
        <dbReference type="Proteomes" id="UP000028680"/>
    </source>
</evidence>
<dbReference type="Proteomes" id="UP000028680">
    <property type="component" value="Chromosome"/>
</dbReference>
<organism evidence="5 6">
    <name type="scientific">Planktomarina temperata RCA23</name>
    <dbReference type="NCBI Taxonomy" id="666509"/>
    <lineage>
        <taxon>Bacteria</taxon>
        <taxon>Pseudomonadati</taxon>
        <taxon>Pseudomonadota</taxon>
        <taxon>Alphaproteobacteria</taxon>
        <taxon>Rhodobacterales</taxon>
        <taxon>Paracoccaceae</taxon>
        <taxon>Planktomarina</taxon>
    </lineage>
</organism>
<sequence>MSIFSNIFKTTDFNSSNSLQEFSCFADFFDHKYYAFSKATKRRSQLELYVFDKHIRPIFGPKTLAEITSQDLDLWMTAQLEAGYKPATVNKHSSMLNRILNIAVQWGYLDTNPFKAVVIKKLPTGDYMQRFLTHTEIKSLLSACKRSTHPFLHLFVKLLLLTGARKSELRLAKWTCIDLQKGELFVAVSKSGRSRTVVLSKKALAVLEQVKLRSEALGLPITRDSWVFANPRTGQPCTSLHIAFFKARDSAGLSSVRMHDLRHTYASLLINNGASIYEVQQLLGHYNISMTERYARLFPNTLQDRVDIVADSLDFDRI</sequence>
<dbReference type="KEGG" id="ptp:RCA23_c29170"/>
<feature type="domain" description="Tyr recombinase" evidence="4">
    <location>
        <begin position="127"/>
        <end position="307"/>
    </location>
</feature>
<dbReference type="PANTHER" id="PTHR30349:SF94">
    <property type="entry name" value="INTEGRASE_RECOMBINASE HI_1414-RELATED"/>
    <property type="match status" value="1"/>
</dbReference>
<evidence type="ECO:0000256" key="3">
    <source>
        <dbReference type="ARBA" id="ARBA00023172"/>
    </source>
</evidence>
<evidence type="ECO:0000259" key="4">
    <source>
        <dbReference type="PROSITE" id="PS51898"/>
    </source>
</evidence>
<evidence type="ECO:0000256" key="1">
    <source>
        <dbReference type="ARBA" id="ARBA00022908"/>
    </source>
</evidence>
<proteinExistence type="predicted"/>
<dbReference type="CDD" id="cd00796">
    <property type="entry name" value="INT_Rci_Hp1_C"/>
    <property type="match status" value="1"/>
</dbReference>
<keyword evidence="2" id="KW-0238">DNA-binding</keyword>
<dbReference type="InterPro" id="IPR002104">
    <property type="entry name" value="Integrase_catalytic"/>
</dbReference>
<dbReference type="SUPFAM" id="SSF56349">
    <property type="entry name" value="DNA breaking-rejoining enzymes"/>
    <property type="match status" value="1"/>
</dbReference>
<keyword evidence="6" id="KW-1185">Reference proteome</keyword>
<dbReference type="Gene3D" id="1.10.150.130">
    <property type="match status" value="1"/>
</dbReference>
<accession>A0AAN0VJL4</accession>
<gene>
    <name evidence="5" type="ORF">RCA23_c29170</name>
</gene>
<dbReference type="GO" id="GO:0003677">
    <property type="term" value="F:DNA binding"/>
    <property type="evidence" value="ECO:0007669"/>
    <property type="project" value="UniProtKB-KW"/>
</dbReference>
<dbReference type="RefSeq" id="WP_044050965.1">
    <property type="nucleotide sequence ID" value="NZ_CP003984.1"/>
</dbReference>
<evidence type="ECO:0000313" key="5">
    <source>
        <dbReference type="EMBL" id="AII88417.1"/>
    </source>
</evidence>
<keyword evidence="1" id="KW-0229">DNA integration</keyword>
<dbReference type="InterPro" id="IPR010998">
    <property type="entry name" value="Integrase_recombinase_N"/>
</dbReference>
<name>A0AAN0VJL4_9RHOB</name>
<dbReference type="PANTHER" id="PTHR30349">
    <property type="entry name" value="PHAGE INTEGRASE-RELATED"/>
    <property type="match status" value="1"/>
</dbReference>
<dbReference type="PROSITE" id="PS51898">
    <property type="entry name" value="TYR_RECOMBINASE"/>
    <property type="match status" value="1"/>
</dbReference>
<dbReference type="EMBL" id="CP003984">
    <property type="protein sequence ID" value="AII88417.1"/>
    <property type="molecule type" value="Genomic_DNA"/>
</dbReference>
<dbReference type="InterPro" id="IPR011010">
    <property type="entry name" value="DNA_brk_join_enz"/>
</dbReference>
<keyword evidence="3" id="KW-0233">DNA recombination</keyword>
<dbReference type="InterPro" id="IPR050090">
    <property type="entry name" value="Tyrosine_recombinase_XerCD"/>
</dbReference>
<evidence type="ECO:0000256" key="2">
    <source>
        <dbReference type="ARBA" id="ARBA00023125"/>
    </source>
</evidence>
<dbReference type="Pfam" id="PF00589">
    <property type="entry name" value="Phage_integrase"/>
    <property type="match status" value="1"/>
</dbReference>
<dbReference type="AlphaFoldDB" id="A0AAN0VJL4"/>